<dbReference type="PANTHER" id="PTHR43261">
    <property type="entry name" value="TRANSLATION ELONGATION FACTOR G-RELATED"/>
    <property type="match status" value="1"/>
</dbReference>
<protein>
    <recommendedName>
        <fullName evidence="4">Tr-type G domain-containing protein</fullName>
    </recommendedName>
</protein>
<dbReference type="PROSITE" id="PS51722">
    <property type="entry name" value="G_TR_2"/>
    <property type="match status" value="1"/>
</dbReference>
<dbReference type="EMBL" id="BARS01042042">
    <property type="protein sequence ID" value="GAG38829.1"/>
    <property type="molecule type" value="Genomic_DNA"/>
</dbReference>
<evidence type="ECO:0000256" key="2">
    <source>
        <dbReference type="ARBA" id="ARBA00023134"/>
    </source>
</evidence>
<reference evidence="5" key="1">
    <citation type="journal article" date="2014" name="Front. Microbiol.">
        <title>High frequency of phylogenetically diverse reductive dehalogenase-homologous genes in deep subseafloor sedimentary metagenomes.</title>
        <authorList>
            <person name="Kawai M."/>
            <person name="Futagami T."/>
            <person name="Toyoda A."/>
            <person name="Takaki Y."/>
            <person name="Nishi S."/>
            <person name="Hori S."/>
            <person name="Arai W."/>
            <person name="Tsubouchi T."/>
            <person name="Morono Y."/>
            <person name="Uchiyama I."/>
            <person name="Ito T."/>
            <person name="Fujiyama A."/>
            <person name="Inagaki F."/>
            <person name="Takami H."/>
        </authorList>
    </citation>
    <scope>NUCLEOTIDE SEQUENCE</scope>
    <source>
        <strain evidence="5">Expedition CK06-06</strain>
    </source>
</reference>
<dbReference type="AlphaFoldDB" id="X0X6G3"/>
<dbReference type="Pfam" id="PF22042">
    <property type="entry name" value="EF-G_D2"/>
    <property type="match status" value="1"/>
</dbReference>
<evidence type="ECO:0000313" key="5">
    <source>
        <dbReference type="EMBL" id="GAG38829.1"/>
    </source>
</evidence>
<gene>
    <name evidence="5" type="ORF">S01H1_63845</name>
</gene>
<dbReference type="InterPro" id="IPR053905">
    <property type="entry name" value="EF-G-like_DII"/>
</dbReference>
<dbReference type="GO" id="GO:0003924">
    <property type="term" value="F:GTPase activity"/>
    <property type="evidence" value="ECO:0007669"/>
    <property type="project" value="InterPro"/>
</dbReference>
<evidence type="ECO:0000259" key="4">
    <source>
        <dbReference type="PROSITE" id="PS51722"/>
    </source>
</evidence>
<name>X0X6G3_9ZZZZ</name>
<dbReference type="PANTHER" id="PTHR43261:SF6">
    <property type="entry name" value="ELONGATION FACTOR G-LIKE PROTEIN"/>
    <property type="match status" value="1"/>
</dbReference>
<feature type="non-terminal residue" evidence="5">
    <location>
        <position position="252"/>
    </location>
</feature>
<comment type="caution">
    <text evidence="5">The sequence shown here is derived from an EMBL/GenBank/DDBJ whole genome shotgun (WGS) entry which is preliminary data.</text>
</comment>
<feature type="coiled-coil region" evidence="3">
    <location>
        <begin position="91"/>
        <end position="126"/>
    </location>
</feature>
<feature type="domain" description="Tr-type G" evidence="4">
    <location>
        <begin position="1"/>
        <end position="181"/>
    </location>
</feature>
<dbReference type="GO" id="GO:0005525">
    <property type="term" value="F:GTP binding"/>
    <property type="evidence" value="ECO:0007669"/>
    <property type="project" value="UniProtKB-KW"/>
</dbReference>
<feature type="non-terminal residue" evidence="5">
    <location>
        <position position="1"/>
    </location>
</feature>
<dbReference type="Gene3D" id="2.40.30.10">
    <property type="entry name" value="Translation factors"/>
    <property type="match status" value="1"/>
</dbReference>
<dbReference type="InterPro" id="IPR009000">
    <property type="entry name" value="Transl_B-barrel_sf"/>
</dbReference>
<dbReference type="InterPro" id="IPR027417">
    <property type="entry name" value="P-loop_NTPase"/>
</dbReference>
<dbReference type="Gene3D" id="3.40.50.300">
    <property type="entry name" value="P-loop containing nucleotide triphosphate hydrolases"/>
    <property type="match status" value="1"/>
</dbReference>
<dbReference type="GO" id="GO:0032790">
    <property type="term" value="P:ribosome disassembly"/>
    <property type="evidence" value="ECO:0007669"/>
    <property type="project" value="TreeGrafter"/>
</dbReference>
<keyword evidence="1" id="KW-0547">Nucleotide-binding</keyword>
<dbReference type="Pfam" id="PF00009">
    <property type="entry name" value="GTP_EFTU"/>
    <property type="match status" value="1"/>
</dbReference>
<dbReference type="SUPFAM" id="SSF52540">
    <property type="entry name" value="P-loop containing nucleoside triphosphate hydrolases"/>
    <property type="match status" value="1"/>
</dbReference>
<evidence type="ECO:0000256" key="1">
    <source>
        <dbReference type="ARBA" id="ARBA00022741"/>
    </source>
</evidence>
<sequence length="252" mass="27537">GEVIATLGACDSGLILIDGTCGVEVGTERVWELLNQHNLPRVIFINKLDKENADFSTVLSEIKKRLGKKCLAFQFPIGSEASFKESIDLLNQEALNKLADADKTKAEELRKELIEAVAESDDVLLEKYLEGEELPLEVIHKAARSAVLSGKIVPVFCGAATKEIGVKDLLTGIIDFLSSPGDRGKIQGLDPKSKENKEIKISADGSFTAQVFKTILDPYVGQLTLFRVFSGSLSENSSFYNSTKETKERIGK</sequence>
<proteinExistence type="predicted"/>
<keyword evidence="3" id="KW-0175">Coiled coil</keyword>
<keyword evidence="2" id="KW-0342">GTP-binding</keyword>
<evidence type="ECO:0000256" key="3">
    <source>
        <dbReference type="SAM" id="Coils"/>
    </source>
</evidence>
<accession>X0X6G3</accession>
<dbReference type="SUPFAM" id="SSF50447">
    <property type="entry name" value="Translation proteins"/>
    <property type="match status" value="1"/>
</dbReference>
<organism evidence="5">
    <name type="scientific">marine sediment metagenome</name>
    <dbReference type="NCBI Taxonomy" id="412755"/>
    <lineage>
        <taxon>unclassified sequences</taxon>
        <taxon>metagenomes</taxon>
        <taxon>ecological metagenomes</taxon>
    </lineage>
</organism>
<dbReference type="InterPro" id="IPR000795">
    <property type="entry name" value="T_Tr_GTP-bd_dom"/>
</dbReference>